<evidence type="ECO:0000313" key="4">
    <source>
        <dbReference type="Proteomes" id="UP000823674"/>
    </source>
</evidence>
<accession>A0ABQ7N5G9</accession>
<dbReference type="InterPro" id="IPR036397">
    <property type="entry name" value="RNaseH_sf"/>
</dbReference>
<reference evidence="3 4" key="1">
    <citation type="submission" date="2021-03" db="EMBL/GenBank/DDBJ databases">
        <authorList>
            <person name="King G.J."/>
            <person name="Bancroft I."/>
            <person name="Baten A."/>
            <person name="Bloomfield J."/>
            <person name="Borpatragohain P."/>
            <person name="He Z."/>
            <person name="Irish N."/>
            <person name="Irwin J."/>
            <person name="Liu K."/>
            <person name="Mauleon R.P."/>
            <person name="Moore J."/>
            <person name="Morris R."/>
            <person name="Ostergaard L."/>
            <person name="Wang B."/>
            <person name="Wells R."/>
        </authorList>
    </citation>
    <scope>NUCLEOTIDE SEQUENCE [LARGE SCALE GENOMIC DNA]</scope>
    <source>
        <strain evidence="3">R-o-18</strain>
        <tissue evidence="3">Leaf</tissue>
    </source>
</reference>
<organism evidence="3 4">
    <name type="scientific">Brassica rapa subsp. trilocularis</name>
    <dbReference type="NCBI Taxonomy" id="1813537"/>
    <lineage>
        <taxon>Eukaryota</taxon>
        <taxon>Viridiplantae</taxon>
        <taxon>Streptophyta</taxon>
        <taxon>Embryophyta</taxon>
        <taxon>Tracheophyta</taxon>
        <taxon>Spermatophyta</taxon>
        <taxon>Magnoliopsida</taxon>
        <taxon>eudicotyledons</taxon>
        <taxon>Gunneridae</taxon>
        <taxon>Pentapetalae</taxon>
        <taxon>rosids</taxon>
        <taxon>malvids</taxon>
        <taxon>Brassicales</taxon>
        <taxon>Brassicaceae</taxon>
        <taxon>Brassiceae</taxon>
        <taxon>Brassica</taxon>
    </lineage>
</organism>
<dbReference type="SUPFAM" id="SSF53098">
    <property type="entry name" value="Ribonuclease H-like"/>
    <property type="match status" value="1"/>
</dbReference>
<evidence type="ECO:0000259" key="2">
    <source>
        <dbReference type="Pfam" id="PF13456"/>
    </source>
</evidence>
<dbReference type="Proteomes" id="UP000823674">
    <property type="component" value="Chromosome A03"/>
</dbReference>
<gene>
    <name evidence="3" type="primary">A03p029970.1_BraROA</name>
    <name evidence="3" type="ORF">IGI04_011118</name>
</gene>
<keyword evidence="4" id="KW-1185">Reference proteome</keyword>
<name>A0ABQ7N5G9_BRACM</name>
<dbReference type="InterPro" id="IPR002156">
    <property type="entry name" value="RNaseH_domain"/>
</dbReference>
<comment type="caution">
    <text evidence="3">The sequence shown here is derived from an EMBL/GenBank/DDBJ whole genome shotgun (WGS) entry which is preliminary data.</text>
</comment>
<sequence length="93" mass="10546">MMIPFALLAMARRDSPPNFAQQVQGEWRTHHPKMTELCGQAQQLMSQFDSCDIQHVPREFNSEADAQASRATNLVEGETQEDFAGRGYGRRGY</sequence>
<protein>
    <recommendedName>
        <fullName evidence="2">RNase H type-1 domain-containing protein</fullName>
    </recommendedName>
</protein>
<dbReference type="Gene3D" id="3.30.420.10">
    <property type="entry name" value="Ribonuclease H-like superfamily/Ribonuclease H"/>
    <property type="match status" value="1"/>
</dbReference>
<dbReference type="InterPro" id="IPR012337">
    <property type="entry name" value="RNaseH-like_sf"/>
</dbReference>
<dbReference type="Pfam" id="PF13456">
    <property type="entry name" value="RVT_3"/>
    <property type="match status" value="1"/>
</dbReference>
<proteinExistence type="predicted"/>
<evidence type="ECO:0000256" key="1">
    <source>
        <dbReference type="SAM" id="MobiDB-lite"/>
    </source>
</evidence>
<feature type="region of interest" description="Disordered" evidence="1">
    <location>
        <begin position="63"/>
        <end position="93"/>
    </location>
</feature>
<dbReference type="EMBL" id="JADBGQ010000003">
    <property type="protein sequence ID" value="KAG5404999.1"/>
    <property type="molecule type" value="Genomic_DNA"/>
</dbReference>
<feature type="domain" description="RNase H type-1" evidence="2">
    <location>
        <begin position="20"/>
        <end position="71"/>
    </location>
</feature>
<evidence type="ECO:0000313" key="3">
    <source>
        <dbReference type="EMBL" id="KAG5404999.1"/>
    </source>
</evidence>